<feature type="compositionally biased region" description="Low complexity" evidence="1">
    <location>
        <begin position="395"/>
        <end position="405"/>
    </location>
</feature>
<organism evidence="2">
    <name type="scientific">Chromera velia CCMP2878</name>
    <dbReference type="NCBI Taxonomy" id="1169474"/>
    <lineage>
        <taxon>Eukaryota</taxon>
        <taxon>Sar</taxon>
        <taxon>Alveolata</taxon>
        <taxon>Colpodellida</taxon>
        <taxon>Chromeraceae</taxon>
        <taxon>Chromera</taxon>
    </lineage>
</organism>
<feature type="compositionally biased region" description="Low complexity" evidence="1">
    <location>
        <begin position="307"/>
        <end position="325"/>
    </location>
</feature>
<feature type="compositionally biased region" description="Polar residues" evidence="1">
    <location>
        <begin position="334"/>
        <end position="345"/>
    </location>
</feature>
<dbReference type="AlphaFoldDB" id="A0A0G4FHM7"/>
<reference evidence="2" key="1">
    <citation type="submission" date="2014-11" db="EMBL/GenBank/DDBJ databases">
        <authorList>
            <person name="Otto D Thomas"/>
            <person name="Naeem Raeece"/>
        </authorList>
    </citation>
    <scope>NUCLEOTIDE SEQUENCE</scope>
</reference>
<feature type="region of interest" description="Disordered" evidence="1">
    <location>
        <begin position="262"/>
        <end position="534"/>
    </location>
</feature>
<gene>
    <name evidence="2" type="ORF">Cvel_17009</name>
</gene>
<name>A0A0G4FHM7_9ALVE</name>
<evidence type="ECO:0000256" key="1">
    <source>
        <dbReference type="SAM" id="MobiDB-lite"/>
    </source>
</evidence>
<feature type="compositionally biased region" description="Basic and acidic residues" evidence="1">
    <location>
        <begin position="477"/>
        <end position="500"/>
    </location>
</feature>
<accession>A0A0G4FHM7</accession>
<feature type="compositionally biased region" description="Pro residues" evidence="1">
    <location>
        <begin position="51"/>
        <end position="60"/>
    </location>
</feature>
<feature type="region of interest" description="Disordered" evidence="1">
    <location>
        <begin position="1"/>
        <end position="23"/>
    </location>
</feature>
<evidence type="ECO:0000313" key="2">
    <source>
        <dbReference type="EMBL" id="CEM12818.1"/>
    </source>
</evidence>
<feature type="compositionally biased region" description="Gly residues" evidence="1">
    <location>
        <begin position="414"/>
        <end position="429"/>
    </location>
</feature>
<feature type="compositionally biased region" description="Polar residues" evidence="1">
    <location>
        <begin position="266"/>
        <end position="275"/>
    </location>
</feature>
<feature type="compositionally biased region" description="Pro residues" evidence="1">
    <location>
        <begin position="351"/>
        <end position="370"/>
    </location>
</feature>
<dbReference type="EMBL" id="CDMZ01000371">
    <property type="protein sequence ID" value="CEM12818.1"/>
    <property type="molecule type" value="Genomic_DNA"/>
</dbReference>
<proteinExistence type="predicted"/>
<protein>
    <submittedName>
        <fullName evidence="2">Uncharacterized protein</fullName>
    </submittedName>
</protein>
<sequence length="534" mass="55911">MAPKKQKTGKGKTGKKGGGGALASAASSSSLLVPLPSAAAIATIPLQRPEPTNPPPPLPYADPKALLGDQEKALEKMTGWCKKGFSLKEWYNNCVPPYVKKPANTKKGGGSCVTCILNRLQPRPPQKGSNCCAHCEFWWRENLLLGGSLEGLSISDIPYGCSYNEVLSILKFGPGFIEPLWGHDLVARKQRGVELFAWMHRTPIDQLDRTKCWPLPRPSPPDWYEEFAGEKLFEDPTTHPLAPFPPGTFTDERIDAELAREKERTTANTRQQQPSAAAPGGGRERETSNSNSQPGHSPATAEHGTNAAASAAVGSSSAGGVAGVSPVHRLPTDAQPQSQTQSGTHAVSPSPVSPAQPRPVPSQIRPPPRLPFSSAANPPTSFPFGVDAPLSTVPSSSSSSSSSSSCTGALPVGGAAGPETGLGGGGAEGGDVTMEGDEQRGGQEEKSDHVRGRKRPCPSPAGPPAQEGEGEGEEAVGEGKEKEKTDDRDRDETSPAHNSDRPTITSTNGGHAERDKDSMVTSPPAPLTGPGSLD</sequence>
<feature type="compositionally biased region" description="Basic and acidic residues" evidence="1">
    <location>
        <begin position="437"/>
        <end position="450"/>
    </location>
</feature>
<feature type="region of interest" description="Disordered" evidence="1">
    <location>
        <begin position="44"/>
        <end position="64"/>
    </location>
</feature>
<feature type="compositionally biased region" description="Basic residues" evidence="1">
    <location>
        <begin position="1"/>
        <end position="15"/>
    </location>
</feature>
<dbReference type="VEuPathDB" id="CryptoDB:Cvel_17009"/>